<dbReference type="InterPro" id="IPR000412">
    <property type="entry name" value="ABC_2_transport"/>
</dbReference>
<gene>
    <name evidence="7" type="ORF">D1970_00645</name>
</gene>
<evidence type="ECO:0000256" key="2">
    <source>
        <dbReference type="ARBA" id="ARBA00022692"/>
    </source>
</evidence>
<feature type="transmembrane region" description="Helical" evidence="5">
    <location>
        <begin position="137"/>
        <end position="159"/>
    </location>
</feature>
<dbReference type="InterPro" id="IPR013525">
    <property type="entry name" value="ABC2_TM"/>
</dbReference>
<dbReference type="PROSITE" id="PS51012">
    <property type="entry name" value="ABC_TM2"/>
    <property type="match status" value="1"/>
</dbReference>
<feature type="transmembrane region" description="Helical" evidence="5">
    <location>
        <begin position="24"/>
        <end position="43"/>
    </location>
</feature>
<feature type="transmembrane region" description="Helical" evidence="5">
    <location>
        <begin position="55"/>
        <end position="78"/>
    </location>
</feature>
<proteinExistence type="inferred from homology"/>
<feature type="domain" description="ABC transmembrane type-2" evidence="6">
    <location>
        <begin position="21"/>
        <end position="244"/>
    </location>
</feature>
<feature type="transmembrane region" description="Helical" evidence="5">
    <location>
        <begin position="171"/>
        <end position="199"/>
    </location>
</feature>
<dbReference type="PIRSF" id="PIRSF006648">
    <property type="entry name" value="DrrB"/>
    <property type="match status" value="1"/>
</dbReference>
<protein>
    <recommendedName>
        <fullName evidence="5">Transport permease protein</fullName>
    </recommendedName>
</protein>
<evidence type="ECO:0000259" key="6">
    <source>
        <dbReference type="PROSITE" id="PS51012"/>
    </source>
</evidence>
<feature type="transmembrane region" description="Helical" evidence="5">
    <location>
        <begin position="219"/>
        <end position="241"/>
    </location>
</feature>
<dbReference type="OrthoDB" id="2827674at2"/>
<keyword evidence="5" id="KW-0813">Transport</keyword>
<keyword evidence="4 5" id="KW-0472">Membrane</keyword>
<keyword evidence="3 5" id="KW-1133">Transmembrane helix</keyword>
<dbReference type="Proteomes" id="UP000265816">
    <property type="component" value="Unassembled WGS sequence"/>
</dbReference>
<dbReference type="EMBL" id="QWVT01000002">
    <property type="protein sequence ID" value="RID88788.1"/>
    <property type="molecule type" value="Genomic_DNA"/>
</dbReference>
<keyword evidence="8" id="KW-1185">Reference proteome</keyword>
<dbReference type="AlphaFoldDB" id="A0A398BJX9"/>
<evidence type="ECO:0000313" key="7">
    <source>
        <dbReference type="EMBL" id="RID88788.1"/>
    </source>
</evidence>
<dbReference type="InterPro" id="IPR047817">
    <property type="entry name" value="ABC2_TM_bact-type"/>
</dbReference>
<dbReference type="GO" id="GO:0043190">
    <property type="term" value="C:ATP-binding cassette (ABC) transporter complex"/>
    <property type="evidence" value="ECO:0007669"/>
    <property type="project" value="InterPro"/>
</dbReference>
<keyword evidence="2 5" id="KW-0812">Transmembrane</keyword>
<evidence type="ECO:0000256" key="3">
    <source>
        <dbReference type="ARBA" id="ARBA00022989"/>
    </source>
</evidence>
<comment type="similarity">
    <text evidence="5">Belongs to the ABC-2 integral membrane protein family.</text>
</comment>
<comment type="subcellular location">
    <subcellularLocation>
        <location evidence="5">Cell membrane</location>
        <topology evidence="5">Multi-pass membrane protein</topology>
    </subcellularLocation>
    <subcellularLocation>
        <location evidence="1">Membrane</location>
        <topology evidence="1">Multi-pass membrane protein</topology>
    </subcellularLocation>
</comment>
<evidence type="ECO:0000256" key="4">
    <source>
        <dbReference type="ARBA" id="ARBA00023136"/>
    </source>
</evidence>
<reference evidence="7 8" key="1">
    <citation type="submission" date="2018-08" db="EMBL/GenBank/DDBJ databases">
        <title>Bacillus jemisoniae sp. nov., Bacillus chryseoplanitiae sp. nov., Bacillus resnikiae sp. nov., and Bacillus frankliniae sp. nov., isolated from Viking spacecraft and associated surfaces.</title>
        <authorList>
            <person name="Seuylemezian A."/>
            <person name="Vaishampayan P."/>
        </authorList>
    </citation>
    <scope>NUCLEOTIDE SEQUENCE [LARGE SCALE GENOMIC DNA]</scope>
    <source>
        <strain evidence="7 8">JJ-247</strain>
    </source>
</reference>
<keyword evidence="5" id="KW-1003">Cell membrane</keyword>
<dbReference type="PANTHER" id="PTHR43229">
    <property type="entry name" value="NODULATION PROTEIN J"/>
    <property type="match status" value="1"/>
</dbReference>
<dbReference type="GO" id="GO:0140359">
    <property type="term" value="F:ABC-type transporter activity"/>
    <property type="evidence" value="ECO:0007669"/>
    <property type="project" value="InterPro"/>
</dbReference>
<evidence type="ECO:0000256" key="1">
    <source>
        <dbReference type="ARBA" id="ARBA00004141"/>
    </source>
</evidence>
<feature type="transmembrane region" description="Helical" evidence="5">
    <location>
        <begin position="108"/>
        <end position="131"/>
    </location>
</feature>
<dbReference type="InterPro" id="IPR051784">
    <property type="entry name" value="Nod_factor_ABC_transporter"/>
</dbReference>
<evidence type="ECO:0000256" key="5">
    <source>
        <dbReference type="RuleBase" id="RU361157"/>
    </source>
</evidence>
<name>A0A398BJX9_9BACI</name>
<dbReference type="PANTHER" id="PTHR43229:SF3">
    <property type="entry name" value="ABC-TYPE MULTIDRUG TRANSPORT SYSTEM, PERMEASE COMPONENT"/>
    <property type="match status" value="1"/>
</dbReference>
<evidence type="ECO:0000313" key="8">
    <source>
        <dbReference type="Proteomes" id="UP000265816"/>
    </source>
</evidence>
<organism evidence="7 8">
    <name type="scientific">Mesobacillus zeae</name>
    <dbReference type="NCBI Taxonomy" id="1917180"/>
    <lineage>
        <taxon>Bacteria</taxon>
        <taxon>Bacillati</taxon>
        <taxon>Bacillota</taxon>
        <taxon>Bacilli</taxon>
        <taxon>Bacillales</taxon>
        <taxon>Bacillaceae</taxon>
        <taxon>Mesobacillus</taxon>
    </lineage>
</organism>
<sequence length="257" mass="28799">MSGLNILSLIIKEFIYFTNLNNRIYQFILFVQPLVLLTIIHFMSVMKGIEITGPYIIATAIVSMWSYVLYSSGSSLIWQKWNDSLNLLIAAPVSLFQIVLSKMLSNSLIAFISLTLTLFYAKIIFSLNIGIAHLGTFIFTAIVLLVSLSVVGMFLAVVFTTVQEVYSFQNFILTPVILLSGIFIPVESLPFTFRIISYLLPMTWAVESIYSGLNETNDVFLLAGVSLGSSFIYLFILFFGIRRMEKIMKQSGSLGVV</sequence>
<accession>A0A398BJX9</accession>
<dbReference type="Pfam" id="PF01061">
    <property type="entry name" value="ABC2_membrane"/>
    <property type="match status" value="1"/>
</dbReference>
<comment type="caution">
    <text evidence="7">The sequence shown here is derived from an EMBL/GenBank/DDBJ whole genome shotgun (WGS) entry which is preliminary data.</text>
</comment>